<feature type="transmembrane region" description="Helical" evidence="1">
    <location>
        <begin position="56"/>
        <end position="75"/>
    </location>
</feature>
<dbReference type="Pfam" id="PF01569">
    <property type="entry name" value="PAP2"/>
    <property type="match status" value="1"/>
</dbReference>
<dbReference type="SUPFAM" id="SSF48317">
    <property type="entry name" value="Acid phosphatase/Vanadium-dependent haloperoxidase"/>
    <property type="match status" value="1"/>
</dbReference>
<keyword evidence="4" id="KW-1185">Reference proteome</keyword>
<gene>
    <name evidence="3" type="ORF">FHS38_006345</name>
</gene>
<evidence type="ECO:0000313" key="3">
    <source>
        <dbReference type="EMBL" id="MBB4890265.1"/>
    </source>
</evidence>
<dbReference type="AlphaFoldDB" id="A0A7W7LHF0"/>
<organism evidence="3 4">
    <name type="scientific">Streptomyces netropsis</name>
    <name type="common">Streptoverticillium netropsis</name>
    <dbReference type="NCBI Taxonomy" id="55404"/>
    <lineage>
        <taxon>Bacteria</taxon>
        <taxon>Bacillati</taxon>
        <taxon>Actinomycetota</taxon>
        <taxon>Actinomycetes</taxon>
        <taxon>Kitasatosporales</taxon>
        <taxon>Streptomycetaceae</taxon>
        <taxon>Streptomyces</taxon>
    </lineage>
</organism>
<keyword evidence="1" id="KW-0472">Membrane</keyword>
<dbReference type="Proteomes" id="UP000556436">
    <property type="component" value="Unassembled WGS sequence"/>
</dbReference>
<name>A0A7W7LHF0_STRNE</name>
<dbReference type="EMBL" id="JACHJG010000018">
    <property type="protein sequence ID" value="MBB4890265.1"/>
    <property type="molecule type" value="Genomic_DNA"/>
</dbReference>
<evidence type="ECO:0000259" key="2">
    <source>
        <dbReference type="SMART" id="SM00014"/>
    </source>
</evidence>
<dbReference type="SMART" id="SM00014">
    <property type="entry name" value="acidPPc"/>
    <property type="match status" value="1"/>
</dbReference>
<feature type="transmembrane region" description="Helical" evidence="1">
    <location>
        <begin position="87"/>
        <end position="107"/>
    </location>
</feature>
<keyword evidence="1" id="KW-0812">Transmembrane</keyword>
<dbReference type="RefSeq" id="WP_308433615.1">
    <property type="nucleotide sequence ID" value="NZ_BMRW01000016.1"/>
</dbReference>
<evidence type="ECO:0000256" key="1">
    <source>
        <dbReference type="SAM" id="Phobius"/>
    </source>
</evidence>
<proteinExistence type="predicted"/>
<keyword evidence="1" id="KW-1133">Transmembrane helix</keyword>
<accession>A0A7W7LHF0</accession>
<dbReference type="GO" id="GO:0050380">
    <property type="term" value="F:undecaprenyl-diphosphatase activity"/>
    <property type="evidence" value="ECO:0007669"/>
    <property type="project" value="UniProtKB-EC"/>
</dbReference>
<dbReference type="EC" id="3.6.1.27" evidence="3"/>
<dbReference type="Gene3D" id="1.20.144.10">
    <property type="entry name" value="Phosphatidic acid phosphatase type 2/haloperoxidase"/>
    <property type="match status" value="1"/>
</dbReference>
<dbReference type="InterPro" id="IPR000326">
    <property type="entry name" value="PAP2/HPO"/>
</dbReference>
<comment type="caution">
    <text evidence="3">The sequence shown here is derived from an EMBL/GenBank/DDBJ whole genome shotgun (WGS) entry which is preliminary data.</text>
</comment>
<feature type="transmembrane region" description="Helical" evidence="1">
    <location>
        <begin position="127"/>
        <end position="145"/>
    </location>
</feature>
<dbReference type="InterPro" id="IPR036938">
    <property type="entry name" value="PAP2/HPO_sf"/>
</dbReference>
<feature type="transmembrane region" description="Helical" evidence="1">
    <location>
        <begin position="157"/>
        <end position="174"/>
    </location>
</feature>
<feature type="transmembrane region" description="Helical" evidence="1">
    <location>
        <begin position="186"/>
        <end position="205"/>
    </location>
</feature>
<reference evidence="3 4" key="1">
    <citation type="submission" date="2020-08" db="EMBL/GenBank/DDBJ databases">
        <title>Genomic Encyclopedia of Type Strains, Phase III (KMG-III): the genomes of soil and plant-associated and newly described type strains.</title>
        <authorList>
            <person name="Whitman W."/>
        </authorList>
    </citation>
    <scope>NUCLEOTIDE SEQUENCE [LARGE SCALE GENOMIC DNA]</scope>
    <source>
        <strain evidence="3 4">CECT 3265</strain>
    </source>
</reference>
<sequence>MTSPAVLLPGLCTLLFALVTWQIAVHGPLRALDERLGRAVAASGIPHGVAEFFADLGNTAVALPVLAAAVIASLFRARAPRRWLPPLAAALTMAVVPALVVPVKNAIARPGPPGMPGGAHDGFFPSGHTATAAVAYGAAVLLLLHRTGPPPPSRARTVTITGYVLLNVGVGIGLVRRGYHWPLDVVGAWCLSGVLLWGLALLLTGPVRRGRRRPRASRVPASPGR</sequence>
<feature type="domain" description="Phosphatidic acid phosphatase type 2/haloperoxidase" evidence="2">
    <location>
        <begin position="84"/>
        <end position="200"/>
    </location>
</feature>
<protein>
    <submittedName>
        <fullName evidence="3">Undecaprenyl-diphosphatase</fullName>
        <ecNumber evidence="3">3.6.1.27</ecNumber>
    </submittedName>
</protein>
<evidence type="ECO:0000313" key="4">
    <source>
        <dbReference type="Proteomes" id="UP000556436"/>
    </source>
</evidence>
<keyword evidence="3" id="KW-0378">Hydrolase</keyword>